<accession>A0A836EIP5</accession>
<comment type="caution">
    <text evidence="4">The sequence shown here is derived from an EMBL/GenBank/DDBJ whole genome shotgun (WGS) entry which is preliminary data.</text>
</comment>
<evidence type="ECO:0000313" key="5">
    <source>
        <dbReference type="Proteomes" id="UP000667349"/>
    </source>
</evidence>
<organism evidence="4 5">
    <name type="scientific">Acromyrmex insinuator</name>
    <dbReference type="NCBI Taxonomy" id="230686"/>
    <lineage>
        <taxon>Eukaryota</taxon>
        <taxon>Metazoa</taxon>
        <taxon>Ecdysozoa</taxon>
        <taxon>Arthropoda</taxon>
        <taxon>Hexapoda</taxon>
        <taxon>Insecta</taxon>
        <taxon>Pterygota</taxon>
        <taxon>Neoptera</taxon>
        <taxon>Endopterygota</taxon>
        <taxon>Hymenoptera</taxon>
        <taxon>Apocrita</taxon>
        <taxon>Aculeata</taxon>
        <taxon>Formicoidea</taxon>
        <taxon>Formicidae</taxon>
        <taxon>Myrmicinae</taxon>
        <taxon>Acromyrmex</taxon>
    </lineage>
</organism>
<feature type="non-terminal residue" evidence="4">
    <location>
        <position position="1"/>
    </location>
</feature>
<dbReference type="GO" id="GO:0008276">
    <property type="term" value="F:protein methyltransferase activity"/>
    <property type="evidence" value="ECO:0007669"/>
    <property type="project" value="TreeGrafter"/>
</dbReference>
<evidence type="ECO:0000256" key="3">
    <source>
        <dbReference type="ARBA" id="ARBA00022691"/>
    </source>
</evidence>
<evidence type="ECO:0000256" key="1">
    <source>
        <dbReference type="ARBA" id="ARBA00022603"/>
    </source>
</evidence>
<evidence type="ECO:0000313" key="4">
    <source>
        <dbReference type="EMBL" id="KAG5313725.1"/>
    </source>
</evidence>
<protein>
    <submittedName>
        <fullName evidence="4">HEMK2 methyltransferase</fullName>
    </submittedName>
</protein>
<reference evidence="4" key="1">
    <citation type="submission" date="2020-02" db="EMBL/GenBank/DDBJ databases">
        <title>Relaxed selection underlies rapid genomic changes in the transitions from sociality to social parasitism in ants.</title>
        <authorList>
            <person name="Bi X."/>
        </authorList>
    </citation>
    <scope>NUCLEOTIDE SEQUENCE</scope>
    <source>
        <strain evidence="4">BGI-DK2013a</strain>
        <tissue evidence="4">Whole body</tissue>
    </source>
</reference>
<dbReference type="PANTHER" id="PTHR45875">
    <property type="entry name" value="METHYLTRANSFERASE N6AMT1"/>
    <property type="match status" value="1"/>
</dbReference>
<keyword evidence="3" id="KW-0949">S-adenosyl-L-methionine</keyword>
<dbReference type="SUPFAM" id="SSF53335">
    <property type="entry name" value="S-adenosyl-L-methionine-dependent methyltransferases"/>
    <property type="match status" value="1"/>
</dbReference>
<evidence type="ECO:0000256" key="2">
    <source>
        <dbReference type="ARBA" id="ARBA00022679"/>
    </source>
</evidence>
<dbReference type="Gene3D" id="3.40.50.150">
    <property type="entry name" value="Vaccinia Virus protein VP39"/>
    <property type="match status" value="1"/>
</dbReference>
<proteinExistence type="predicted"/>
<dbReference type="Proteomes" id="UP000667349">
    <property type="component" value="Unassembled WGS sequence"/>
</dbReference>
<dbReference type="GO" id="GO:0032259">
    <property type="term" value="P:methylation"/>
    <property type="evidence" value="ECO:0007669"/>
    <property type="project" value="UniProtKB-KW"/>
</dbReference>
<dbReference type="EMBL" id="JAANHZ010000244">
    <property type="protein sequence ID" value="KAG5313725.1"/>
    <property type="molecule type" value="Genomic_DNA"/>
</dbReference>
<keyword evidence="5" id="KW-1185">Reference proteome</keyword>
<dbReference type="AlphaFoldDB" id="A0A836EIP5"/>
<gene>
    <name evidence="4" type="primary">N6amt1_0</name>
    <name evidence="4" type="ORF">G6Z75_0000525</name>
</gene>
<dbReference type="InterPro" id="IPR052190">
    <property type="entry name" value="Euk-Arch_PrmC-MTase"/>
</dbReference>
<dbReference type="InterPro" id="IPR029063">
    <property type="entry name" value="SAM-dependent_MTases_sf"/>
</dbReference>
<keyword evidence="2 4" id="KW-0808">Transferase</keyword>
<keyword evidence="1 4" id="KW-0489">Methyltransferase</keyword>
<dbReference type="GO" id="GO:0035657">
    <property type="term" value="C:eRF1 methyltransferase complex"/>
    <property type="evidence" value="ECO:0007669"/>
    <property type="project" value="TreeGrafter"/>
</dbReference>
<dbReference type="GO" id="GO:0008757">
    <property type="term" value="F:S-adenosylmethionine-dependent methyltransferase activity"/>
    <property type="evidence" value="ECO:0007669"/>
    <property type="project" value="TreeGrafter"/>
</dbReference>
<dbReference type="PANTHER" id="PTHR45875:SF1">
    <property type="entry name" value="METHYLTRANSFERASE N6AMT1"/>
    <property type="match status" value="1"/>
</dbReference>
<sequence length="184" mass="21405">IATPIVKLSDKKLNTVYEPSEDSYSFNNGIKKIITFIAIDINPDAQRATRRISLINSVDVDVFQTNLLDCIRIKYTFDIILFNPQVVKKDGRQVMEQIFIIISKILSDAGLFYLVVIKENDPAYILSSDEIVHERKVRGQHLYVLRLRKENKKLVLQVRDIAQDILKNFNFIVTERKYHFSDCI</sequence>
<name>A0A836EIP5_9HYME</name>
<feature type="non-terminal residue" evidence="4">
    <location>
        <position position="184"/>
    </location>
</feature>